<accession>A0ABR1L080</accession>
<protein>
    <submittedName>
        <fullName evidence="2">Uncharacterized protein</fullName>
    </submittedName>
</protein>
<reference evidence="2 3" key="1">
    <citation type="submission" date="2024-04" db="EMBL/GenBank/DDBJ databases">
        <title>Phyllosticta paracitricarpa is synonymous to the EU quarantine fungus P. citricarpa based on phylogenomic analyses.</title>
        <authorList>
            <consortium name="Lawrence Berkeley National Laboratory"/>
            <person name="Van Ingen-Buijs V.A."/>
            <person name="Van Westerhoven A.C."/>
            <person name="Haridas S."/>
            <person name="Skiadas P."/>
            <person name="Martin F."/>
            <person name="Groenewald J.Z."/>
            <person name="Crous P.W."/>
            <person name="Seidl M.F."/>
        </authorList>
    </citation>
    <scope>NUCLEOTIDE SEQUENCE [LARGE SCALE GENOMIC DNA]</scope>
    <source>
        <strain evidence="2 3">CBS 123371</strain>
    </source>
</reference>
<organism evidence="2 3">
    <name type="scientific">Phyllosticta citriasiana</name>
    <dbReference type="NCBI Taxonomy" id="595635"/>
    <lineage>
        <taxon>Eukaryota</taxon>
        <taxon>Fungi</taxon>
        <taxon>Dikarya</taxon>
        <taxon>Ascomycota</taxon>
        <taxon>Pezizomycotina</taxon>
        <taxon>Dothideomycetes</taxon>
        <taxon>Dothideomycetes incertae sedis</taxon>
        <taxon>Botryosphaeriales</taxon>
        <taxon>Phyllostictaceae</taxon>
        <taxon>Phyllosticta</taxon>
    </lineage>
</organism>
<keyword evidence="1" id="KW-0732">Signal</keyword>
<sequence length="97" mass="10861">MLPLRLLGLGIYSLLFLICPSPWSSFPSPSVFTSTVSTLPTEKACRADCEFIGRRCACGNPLNSEWRIDAPDGKATKRNERNEWRTEKGFQRGLLAL</sequence>
<proteinExistence type="predicted"/>
<dbReference type="Proteomes" id="UP001363622">
    <property type="component" value="Unassembled WGS sequence"/>
</dbReference>
<name>A0ABR1L080_9PEZI</name>
<gene>
    <name evidence="2" type="ORF">IWZ03DRAFT_26030</name>
</gene>
<evidence type="ECO:0000313" key="2">
    <source>
        <dbReference type="EMBL" id="KAK7524500.1"/>
    </source>
</evidence>
<evidence type="ECO:0000256" key="1">
    <source>
        <dbReference type="SAM" id="SignalP"/>
    </source>
</evidence>
<dbReference type="EMBL" id="JBBPHU010000001">
    <property type="protein sequence ID" value="KAK7524500.1"/>
    <property type="molecule type" value="Genomic_DNA"/>
</dbReference>
<evidence type="ECO:0000313" key="3">
    <source>
        <dbReference type="Proteomes" id="UP001363622"/>
    </source>
</evidence>
<keyword evidence="3" id="KW-1185">Reference proteome</keyword>
<comment type="caution">
    <text evidence="2">The sequence shown here is derived from an EMBL/GenBank/DDBJ whole genome shotgun (WGS) entry which is preliminary data.</text>
</comment>
<feature type="chain" id="PRO_5046733554" evidence="1">
    <location>
        <begin position="26"/>
        <end position="97"/>
    </location>
</feature>
<feature type="signal peptide" evidence="1">
    <location>
        <begin position="1"/>
        <end position="25"/>
    </location>
</feature>